<keyword evidence="5" id="KW-1185">Reference proteome</keyword>
<accession>A0ABD0RZ22</accession>
<protein>
    <submittedName>
        <fullName evidence="4">Uncharacterized protein</fullName>
    </submittedName>
</protein>
<evidence type="ECO:0000313" key="5">
    <source>
        <dbReference type="Proteomes" id="UP001529510"/>
    </source>
</evidence>
<feature type="coiled-coil region" evidence="3">
    <location>
        <begin position="3"/>
        <end position="51"/>
    </location>
</feature>
<evidence type="ECO:0000256" key="2">
    <source>
        <dbReference type="ARBA" id="ARBA00023054"/>
    </source>
</evidence>
<dbReference type="PANTHER" id="PTHR16154">
    <property type="entry name" value="NEURABIN"/>
    <property type="match status" value="1"/>
</dbReference>
<sequence length="64" mass="7554">TRGAALERSVEESKERIEKLEKYWLDAQALCKTINQRLNEAQSQHDSLQLKYNKTITLLQEHQQ</sequence>
<name>A0ABD0RZ22_CIRMR</name>
<comment type="caution">
    <text evidence="4">The sequence shown here is derived from an EMBL/GenBank/DDBJ whole genome shotgun (WGS) entry which is preliminary data.</text>
</comment>
<feature type="non-terminal residue" evidence="4">
    <location>
        <position position="64"/>
    </location>
</feature>
<keyword evidence="2 3" id="KW-0175">Coiled coil</keyword>
<keyword evidence="1" id="KW-0597">Phosphoprotein</keyword>
<dbReference type="Proteomes" id="UP001529510">
    <property type="component" value="Unassembled WGS sequence"/>
</dbReference>
<dbReference type="InterPro" id="IPR043446">
    <property type="entry name" value="Neurabin-like"/>
</dbReference>
<dbReference type="AlphaFoldDB" id="A0ABD0RZ22"/>
<dbReference type="EMBL" id="JAMKFB020000001">
    <property type="protein sequence ID" value="KAL0203638.1"/>
    <property type="molecule type" value="Genomic_DNA"/>
</dbReference>
<dbReference type="PANTHER" id="PTHR16154:SF26">
    <property type="entry name" value="PROTEIN PHOSPHATASE 1 REGULATORY SUBUNIT 9 LIKE"/>
    <property type="match status" value="1"/>
</dbReference>
<evidence type="ECO:0000256" key="1">
    <source>
        <dbReference type="ARBA" id="ARBA00022553"/>
    </source>
</evidence>
<reference evidence="4 5" key="1">
    <citation type="submission" date="2024-05" db="EMBL/GenBank/DDBJ databases">
        <title>Genome sequencing and assembly of Indian major carp, Cirrhinus mrigala (Hamilton, 1822).</title>
        <authorList>
            <person name="Mohindra V."/>
            <person name="Chowdhury L.M."/>
            <person name="Lal K."/>
            <person name="Jena J.K."/>
        </authorList>
    </citation>
    <scope>NUCLEOTIDE SEQUENCE [LARGE SCALE GENOMIC DNA]</scope>
    <source>
        <strain evidence="4">CM1030</strain>
        <tissue evidence="4">Blood</tissue>
    </source>
</reference>
<evidence type="ECO:0000313" key="4">
    <source>
        <dbReference type="EMBL" id="KAL0203638.1"/>
    </source>
</evidence>
<organism evidence="4 5">
    <name type="scientific">Cirrhinus mrigala</name>
    <name type="common">Mrigala</name>
    <dbReference type="NCBI Taxonomy" id="683832"/>
    <lineage>
        <taxon>Eukaryota</taxon>
        <taxon>Metazoa</taxon>
        <taxon>Chordata</taxon>
        <taxon>Craniata</taxon>
        <taxon>Vertebrata</taxon>
        <taxon>Euteleostomi</taxon>
        <taxon>Actinopterygii</taxon>
        <taxon>Neopterygii</taxon>
        <taxon>Teleostei</taxon>
        <taxon>Ostariophysi</taxon>
        <taxon>Cypriniformes</taxon>
        <taxon>Cyprinidae</taxon>
        <taxon>Labeoninae</taxon>
        <taxon>Labeonini</taxon>
        <taxon>Cirrhinus</taxon>
    </lineage>
</organism>
<gene>
    <name evidence="4" type="ORF">M9458_001656</name>
</gene>
<evidence type="ECO:0000256" key="3">
    <source>
        <dbReference type="SAM" id="Coils"/>
    </source>
</evidence>
<proteinExistence type="predicted"/>
<feature type="non-terminal residue" evidence="4">
    <location>
        <position position="1"/>
    </location>
</feature>